<dbReference type="Proteomes" id="UP000243217">
    <property type="component" value="Unassembled WGS sequence"/>
</dbReference>
<keyword evidence="2 3" id="KW-0450">Lipoyl</keyword>
<dbReference type="CDD" id="cd06849">
    <property type="entry name" value="lipoyl_domain"/>
    <property type="match status" value="1"/>
</dbReference>
<dbReference type="GO" id="GO:0045254">
    <property type="term" value="C:pyruvate dehydrogenase complex"/>
    <property type="evidence" value="ECO:0007669"/>
    <property type="project" value="InterPro"/>
</dbReference>
<dbReference type="AlphaFoldDB" id="A0A1W0ABE0"/>
<accession>A0A1W0ABE0</accession>
<dbReference type="Gene3D" id="3.30.559.10">
    <property type="entry name" value="Chloramphenicol acetyltransferase-like domain"/>
    <property type="match status" value="1"/>
</dbReference>
<evidence type="ECO:0000256" key="2">
    <source>
        <dbReference type="ARBA" id="ARBA00022823"/>
    </source>
</evidence>
<dbReference type="SUPFAM" id="SSF52777">
    <property type="entry name" value="CoA-dependent acyltransferases"/>
    <property type="match status" value="1"/>
</dbReference>
<dbReference type="EC" id="2.3.1.-" evidence="3"/>
<dbReference type="OrthoDB" id="537444at2759"/>
<dbReference type="SUPFAM" id="SSF51230">
    <property type="entry name" value="Single hybrid motif"/>
    <property type="match status" value="1"/>
</dbReference>
<keyword evidence="7" id="KW-1185">Reference proteome</keyword>
<keyword evidence="3 6" id="KW-0808">Transferase</keyword>
<evidence type="ECO:0000313" key="7">
    <source>
        <dbReference type="Proteomes" id="UP000243217"/>
    </source>
</evidence>
<evidence type="ECO:0000256" key="1">
    <source>
        <dbReference type="ARBA" id="ARBA00007317"/>
    </source>
</evidence>
<dbReference type="PROSITE" id="PS50968">
    <property type="entry name" value="BIOTINYL_LIPOYL"/>
    <property type="match status" value="1"/>
</dbReference>
<protein>
    <recommendedName>
        <fullName evidence="3">Dihydrolipoamide acetyltransferase component of pyruvate dehydrogenase complex</fullName>
        <ecNumber evidence="3">2.3.1.-</ecNumber>
    </recommendedName>
</protein>
<gene>
    <name evidence="6" type="ORF">THRCLA_00391</name>
</gene>
<dbReference type="PANTHER" id="PTHR23151">
    <property type="entry name" value="DIHYDROLIPOAMIDE ACETYL/SUCCINYL-TRANSFERASE-RELATED"/>
    <property type="match status" value="1"/>
</dbReference>
<dbReference type="EMBL" id="JNBS01000224">
    <property type="protein sequence ID" value="OQS07602.1"/>
    <property type="molecule type" value="Genomic_DNA"/>
</dbReference>
<dbReference type="InterPro" id="IPR011053">
    <property type="entry name" value="Single_hybrid_motif"/>
</dbReference>
<evidence type="ECO:0000256" key="3">
    <source>
        <dbReference type="RuleBase" id="RU003423"/>
    </source>
</evidence>
<comment type="caution">
    <text evidence="6">The sequence shown here is derived from an EMBL/GenBank/DDBJ whole genome shotgun (WGS) entry which is preliminary data.</text>
</comment>
<evidence type="ECO:0000256" key="4">
    <source>
        <dbReference type="SAM" id="MobiDB-lite"/>
    </source>
</evidence>
<dbReference type="GO" id="GO:0006086">
    <property type="term" value="P:pyruvate decarboxylation to acetyl-CoA"/>
    <property type="evidence" value="ECO:0007669"/>
    <property type="project" value="InterPro"/>
</dbReference>
<feature type="domain" description="Lipoyl-binding" evidence="5">
    <location>
        <begin position="44"/>
        <end position="119"/>
    </location>
</feature>
<evidence type="ECO:0000313" key="6">
    <source>
        <dbReference type="EMBL" id="OQS07602.1"/>
    </source>
</evidence>
<dbReference type="Pfam" id="PF00364">
    <property type="entry name" value="Biotin_lipoyl"/>
    <property type="match status" value="1"/>
</dbReference>
<reference evidence="6 7" key="1">
    <citation type="journal article" date="2014" name="Genome Biol. Evol.">
        <title>The secreted proteins of Achlya hypogyna and Thraustotheca clavata identify the ancestral oomycete secretome and reveal gene acquisitions by horizontal gene transfer.</title>
        <authorList>
            <person name="Misner I."/>
            <person name="Blouin N."/>
            <person name="Leonard G."/>
            <person name="Richards T.A."/>
            <person name="Lane C.E."/>
        </authorList>
    </citation>
    <scope>NUCLEOTIDE SEQUENCE [LARGE SCALE GENOMIC DNA]</scope>
    <source>
        <strain evidence="6 7">ATCC 34112</strain>
    </source>
</reference>
<proteinExistence type="inferred from homology"/>
<sequence>MADDWSVGESSDLKSIMLRVATKSPLVRRAAWSLRRLSSLPDGVTKLLMPSLSPTMESGTITAWLKKEGQMASAGEILCQVETDKATVDYEMQDDAVLAKILIPQGTPVDVGTLLAYTVEDEDTYKALVDSGDIAKLTADTGAAAPATSAPEATPSPAVNAAPAASTSGHRVPRIHFLGKRSLLPSSHFEQAATKDLQPTVAATAAAVQTPSATPAPATDGSYTDLPLSNMRKIIAKRLTASKVTVPHNYASIDCEIDAIMKLRKRLKNDHGVAVSINDFLLKSVACALRDVPEANCGMDPVTKQIVPNPSVDVSVAVATDAGLITPIVPKVQNLGLVGINGTFKELVNRARANKLKPEEFQGGSFTISNLGGFGIDSFTAVINPPQACIMAVGRGRVELVAPAKDDAEPRKATLLNVTLSSDRRVVDDVVAGQFLQAFKKYMETPDLLLL</sequence>
<feature type="region of interest" description="Disordered" evidence="4">
    <location>
        <begin position="146"/>
        <end position="167"/>
    </location>
</feature>
<evidence type="ECO:0000259" key="5">
    <source>
        <dbReference type="PROSITE" id="PS50968"/>
    </source>
</evidence>
<name>A0A1W0ABE0_9STRA</name>
<keyword evidence="6" id="KW-0670">Pyruvate</keyword>
<dbReference type="InterPro" id="IPR001078">
    <property type="entry name" value="2-oxoacid_DH_actylTfrase"/>
</dbReference>
<dbReference type="PANTHER" id="PTHR23151:SF90">
    <property type="entry name" value="DIHYDROLIPOYLLYSINE-RESIDUE ACETYLTRANSFERASE COMPONENT OF PYRUVATE DEHYDROGENASE COMPLEX, MITOCHONDRIAL-RELATED"/>
    <property type="match status" value="1"/>
</dbReference>
<dbReference type="InterPro" id="IPR045257">
    <property type="entry name" value="E2/Pdx1"/>
</dbReference>
<keyword evidence="3" id="KW-0012">Acyltransferase</keyword>
<dbReference type="FunFam" id="2.40.50.100:FF:000010">
    <property type="entry name" value="Acetyltransferase component of pyruvate dehydrogenase complex"/>
    <property type="match status" value="1"/>
</dbReference>
<dbReference type="GO" id="GO:0016746">
    <property type="term" value="F:acyltransferase activity"/>
    <property type="evidence" value="ECO:0007669"/>
    <property type="project" value="UniProtKB-KW"/>
</dbReference>
<organism evidence="6 7">
    <name type="scientific">Thraustotheca clavata</name>
    <dbReference type="NCBI Taxonomy" id="74557"/>
    <lineage>
        <taxon>Eukaryota</taxon>
        <taxon>Sar</taxon>
        <taxon>Stramenopiles</taxon>
        <taxon>Oomycota</taxon>
        <taxon>Saprolegniomycetes</taxon>
        <taxon>Saprolegniales</taxon>
        <taxon>Achlyaceae</taxon>
        <taxon>Thraustotheca</taxon>
    </lineage>
</organism>
<dbReference type="STRING" id="74557.A0A1W0ABE0"/>
<dbReference type="InterPro" id="IPR000089">
    <property type="entry name" value="Biotin_lipoyl"/>
</dbReference>
<dbReference type="InterPro" id="IPR023213">
    <property type="entry name" value="CAT-like_dom_sf"/>
</dbReference>
<comment type="cofactor">
    <cofactor evidence="3">
        <name>(R)-lipoate</name>
        <dbReference type="ChEBI" id="CHEBI:83088"/>
    </cofactor>
</comment>
<comment type="similarity">
    <text evidence="1 3">Belongs to the 2-oxoacid dehydrogenase family.</text>
</comment>
<dbReference type="Gene3D" id="2.40.50.100">
    <property type="match status" value="1"/>
</dbReference>
<dbReference type="GO" id="GO:0005739">
    <property type="term" value="C:mitochondrion"/>
    <property type="evidence" value="ECO:0007669"/>
    <property type="project" value="TreeGrafter"/>
</dbReference>
<dbReference type="Pfam" id="PF00198">
    <property type="entry name" value="2-oxoacid_dh"/>
    <property type="match status" value="1"/>
</dbReference>